<keyword evidence="1" id="KW-0812">Transmembrane</keyword>
<dbReference type="EMBL" id="FOTW01000033">
    <property type="protein sequence ID" value="SFM79579.1"/>
    <property type="molecule type" value="Genomic_DNA"/>
</dbReference>
<dbReference type="OrthoDB" id="9758229at2"/>
<gene>
    <name evidence="3" type="ORF">SAMN02982985_05332</name>
</gene>
<organism evidence="3 4">
    <name type="scientific">Rugamonas rubra</name>
    <dbReference type="NCBI Taxonomy" id="758825"/>
    <lineage>
        <taxon>Bacteria</taxon>
        <taxon>Pseudomonadati</taxon>
        <taxon>Pseudomonadota</taxon>
        <taxon>Betaproteobacteria</taxon>
        <taxon>Burkholderiales</taxon>
        <taxon>Oxalobacteraceae</taxon>
        <taxon>Telluria group</taxon>
        <taxon>Rugamonas</taxon>
    </lineage>
</organism>
<feature type="transmembrane region" description="Helical" evidence="1">
    <location>
        <begin position="12"/>
        <end position="34"/>
    </location>
</feature>
<accession>A0A1I4TS97</accession>
<keyword evidence="1" id="KW-1133">Transmembrane helix</keyword>
<feature type="domain" description="Type VI secretion system component TssM1 N-terminal" evidence="2">
    <location>
        <begin position="159"/>
        <end position="388"/>
    </location>
</feature>
<protein>
    <submittedName>
        <fullName evidence="3">ImcF-related N-terminal domain-containing protein</fullName>
    </submittedName>
</protein>
<reference evidence="3 4" key="1">
    <citation type="submission" date="2016-10" db="EMBL/GenBank/DDBJ databases">
        <authorList>
            <person name="de Groot N.N."/>
        </authorList>
    </citation>
    <scope>NUCLEOTIDE SEQUENCE [LARGE SCALE GENOMIC DNA]</scope>
    <source>
        <strain evidence="3 4">ATCC 43154</strain>
    </source>
</reference>
<evidence type="ECO:0000313" key="4">
    <source>
        <dbReference type="Proteomes" id="UP000199470"/>
    </source>
</evidence>
<dbReference type="PANTHER" id="PTHR36153:SF1">
    <property type="entry name" value="TYPE VI SECRETION SYSTEM COMPONENT TSSM1"/>
    <property type="match status" value="1"/>
</dbReference>
<evidence type="ECO:0000256" key="1">
    <source>
        <dbReference type="SAM" id="Phobius"/>
    </source>
</evidence>
<keyword evidence="4" id="KW-1185">Reference proteome</keyword>
<dbReference type="InterPro" id="IPR025743">
    <property type="entry name" value="TssM1_N"/>
</dbReference>
<dbReference type="RefSeq" id="WP_093390721.1">
    <property type="nucleotide sequence ID" value="NZ_FOTW01000033.1"/>
</dbReference>
<dbReference type="InterPro" id="IPR053156">
    <property type="entry name" value="T6SS_TssM-like"/>
</dbReference>
<name>A0A1I4TS97_9BURK</name>
<keyword evidence="1" id="KW-0472">Membrane</keyword>
<sequence length="1369" mass="146825">MTPAAARDGSALLVAGVLLVLLLALCLGLFFYVLRTARRRAAAAPADTAAGAAAGAAATAAMAAPAAAADTLAARLDQALDAAFASAREWVSSGRSNEEVPLVWLAGEAGSGKSSLLRMADGGDDAGQGVLSWHRLPQGWVLETDASFLGLDDRAGAPGWRALAEKLRRNRPRRPLDAVLLTLPADSLLGQDAWPLAEVERRAALVQQSLAEMQSLLGLRLPVYLLITRADALTGFGAFAESLPPGLRQAMLGWSNPQQLEAAFSPDWGRDAFVALRRQVCALQAELLAAGRPPADSDSFFQLPGQVDRLGAPVGAYLARLMGVSAHGEAPLLRGVYLCGDPAAAPGRAEPLFIRDLLAFKVFPERALARPLRGQHLSRDKRVRRWVAASAALALLWGGALLWAALDLRGRADALLATLGRIEHEQRIRSDGVAKYGALPFTWYQSAAQGLMDSMLGHDDSLVYLAIPASWHWPGRQGLDQRIDQRFTEGLENIVLRTLAKGLNLQAVALSGVGHDAVSTELTGTPSCELAPLASGGAATVLLSDSPSFAALHRLVDGTVTFEQWQARFDRLQNKDEGTIEDLGKLGAYTKAYTLRPEQRPEHHRYLREALRGAGMEQKLAPRGAYEASMVCAFRLNSERFLAQTLDEHRALQLAVAVDQELRSGIGQADGHRFDQLQRQLHELGRWLGAPGTRWLSGQEGDFGKPYAALLEQVGKSAMLGPQAAHALREETQKRVLALQQRLLAAGGDSPVLQRGSDGGKLVLVPEVAHMEAGLGALLKQPFMQLSPGAVAGAAAEGAAGDGGAGLVTWDMNVLNRTLLMVGEQRAYMGRVLASFPFQFQAELQSVADQRLAANLLAGVALARSRTSDPQEAWQRLGQSQKLLTALLDAVRSQGSPAQYRGMADKLAQQAAAGLRWLQGDFQAGAPYRPREGGFNWWQGSPNPAAQGFAGGQAAALEEYFINQHAQLENSVKLAQPLLRLLESADAGAAEAAATASGHGGIADYWRGLAAELARFQSKHPNSRITQLDNYIRGELAETDLQNCSGRSGAVFASGANDFFALRGRMLASQMAVRCQELVRGGAITAYQSLSAAFRQNLAGRFPFADVGHEGETADIDDVATFLRSVDRYAAAAARQPPDARARDFVGAAERARTLLAPLLAPADGGDAPGYELSVRFRVNERGESDGNNQLRGELEGNRIVDWTLQSGERSVAWHSGTAGAAQTLPWRLGMPLVLTLRWAENTPTLPYRDGRDLRMNVQGRDVVYRFNEPWSLLRLLAGYRVAPPAGTAPRYETLRFEIPTAPQAAGATVAAARARVFMRLALSPAGKKETLAYSQLPVDAPASDNPEQVRSVQIREAMMNTLPTGGAR</sequence>
<dbReference type="Proteomes" id="UP000199470">
    <property type="component" value="Unassembled WGS sequence"/>
</dbReference>
<proteinExistence type="predicted"/>
<evidence type="ECO:0000313" key="3">
    <source>
        <dbReference type="EMBL" id="SFM79579.1"/>
    </source>
</evidence>
<dbReference type="Pfam" id="PF14331">
    <property type="entry name" value="IcmF-related_N"/>
    <property type="match status" value="1"/>
</dbReference>
<dbReference type="PANTHER" id="PTHR36153">
    <property type="entry name" value="INNER MEMBRANE PROTEIN-RELATED"/>
    <property type="match status" value="1"/>
</dbReference>
<feature type="transmembrane region" description="Helical" evidence="1">
    <location>
        <begin position="386"/>
        <end position="406"/>
    </location>
</feature>
<evidence type="ECO:0000259" key="2">
    <source>
        <dbReference type="Pfam" id="PF14331"/>
    </source>
</evidence>
<dbReference type="STRING" id="758825.SAMN02982985_05332"/>